<reference evidence="2 3" key="1">
    <citation type="journal article" date="2020" name="ISME J.">
        <title>Uncovering the hidden diversity of litter-decomposition mechanisms in mushroom-forming fungi.</title>
        <authorList>
            <person name="Floudas D."/>
            <person name="Bentzer J."/>
            <person name="Ahren D."/>
            <person name="Johansson T."/>
            <person name="Persson P."/>
            <person name="Tunlid A."/>
        </authorList>
    </citation>
    <scope>NUCLEOTIDE SEQUENCE [LARGE SCALE GENOMIC DNA]</scope>
    <source>
        <strain evidence="2 3">CBS 101986</strain>
    </source>
</reference>
<evidence type="ECO:0000256" key="1">
    <source>
        <dbReference type="SAM" id="Phobius"/>
    </source>
</evidence>
<proteinExistence type="predicted"/>
<dbReference type="EMBL" id="JAACJJ010000014">
    <property type="protein sequence ID" value="KAF5326987.1"/>
    <property type="molecule type" value="Genomic_DNA"/>
</dbReference>
<organism evidence="2 3">
    <name type="scientific">Psilocybe cf. subviscida</name>
    <dbReference type="NCBI Taxonomy" id="2480587"/>
    <lineage>
        <taxon>Eukaryota</taxon>
        <taxon>Fungi</taxon>
        <taxon>Dikarya</taxon>
        <taxon>Basidiomycota</taxon>
        <taxon>Agaricomycotina</taxon>
        <taxon>Agaricomycetes</taxon>
        <taxon>Agaricomycetidae</taxon>
        <taxon>Agaricales</taxon>
        <taxon>Agaricineae</taxon>
        <taxon>Strophariaceae</taxon>
        <taxon>Psilocybe</taxon>
    </lineage>
</organism>
<comment type="caution">
    <text evidence="2">The sequence shown here is derived from an EMBL/GenBank/DDBJ whole genome shotgun (WGS) entry which is preliminary data.</text>
</comment>
<name>A0A8H5BP71_9AGAR</name>
<keyword evidence="1" id="KW-0472">Membrane</keyword>
<gene>
    <name evidence="2" type="ORF">D9619_004736</name>
</gene>
<protein>
    <submittedName>
        <fullName evidence="2">Uncharacterized protein</fullName>
    </submittedName>
</protein>
<accession>A0A8H5BP71</accession>
<sequence>MILTTLSTSIITTLLLSVIAIFGYGPFKKDISYTILIYMLAHITAAVTLISCNLLVVLCTIYRAVIRWASAPPKSTTYTETETAISIVLTEVSLSQASQVQLTSLYSPNDTIPNSPPTRFESS</sequence>
<evidence type="ECO:0000313" key="3">
    <source>
        <dbReference type="Proteomes" id="UP000567179"/>
    </source>
</evidence>
<evidence type="ECO:0000313" key="2">
    <source>
        <dbReference type="EMBL" id="KAF5326987.1"/>
    </source>
</evidence>
<dbReference type="Proteomes" id="UP000567179">
    <property type="component" value="Unassembled WGS sequence"/>
</dbReference>
<feature type="transmembrane region" description="Helical" evidence="1">
    <location>
        <begin position="6"/>
        <end position="24"/>
    </location>
</feature>
<keyword evidence="3" id="KW-1185">Reference proteome</keyword>
<dbReference type="AlphaFoldDB" id="A0A8H5BP71"/>
<keyword evidence="1" id="KW-0812">Transmembrane</keyword>
<dbReference type="OrthoDB" id="3229610at2759"/>
<keyword evidence="1" id="KW-1133">Transmembrane helix</keyword>
<feature type="transmembrane region" description="Helical" evidence="1">
    <location>
        <begin position="36"/>
        <end position="65"/>
    </location>
</feature>